<dbReference type="HOGENOM" id="CLU_2919965_0_0_9"/>
<gene>
    <name evidence="1" type="ORF">RUMCAL_03123</name>
</gene>
<protein>
    <submittedName>
        <fullName evidence="1">Uncharacterized protein</fullName>
    </submittedName>
</protein>
<proteinExistence type="predicted"/>
<dbReference type="Proteomes" id="UP000016662">
    <property type="component" value="Unassembled WGS sequence"/>
</dbReference>
<accession>U2LNH3</accession>
<evidence type="ECO:0000313" key="2">
    <source>
        <dbReference type="Proteomes" id="UP000016662"/>
    </source>
</evidence>
<organism evidence="1 2">
    <name type="scientific">Ruminococcus callidus ATCC 27760</name>
    <dbReference type="NCBI Taxonomy" id="411473"/>
    <lineage>
        <taxon>Bacteria</taxon>
        <taxon>Bacillati</taxon>
        <taxon>Bacillota</taxon>
        <taxon>Clostridia</taxon>
        <taxon>Eubacteriales</taxon>
        <taxon>Oscillospiraceae</taxon>
        <taxon>Ruminococcus</taxon>
    </lineage>
</organism>
<dbReference type="EMBL" id="AWVF01000403">
    <property type="protein sequence ID" value="ERJ88668.1"/>
    <property type="molecule type" value="Genomic_DNA"/>
</dbReference>
<reference evidence="1 2" key="1">
    <citation type="submission" date="2013-07" db="EMBL/GenBank/DDBJ databases">
        <authorList>
            <person name="Weinstock G."/>
            <person name="Sodergren E."/>
            <person name="Wylie T."/>
            <person name="Fulton L."/>
            <person name="Fulton R."/>
            <person name="Fronick C."/>
            <person name="O'Laughlin M."/>
            <person name="Godfrey J."/>
            <person name="Miner T."/>
            <person name="Herter B."/>
            <person name="Appelbaum E."/>
            <person name="Cordes M."/>
            <person name="Lek S."/>
            <person name="Wollam A."/>
            <person name="Pepin K.H."/>
            <person name="Palsikar V.B."/>
            <person name="Mitreva M."/>
            <person name="Wilson R.K."/>
        </authorList>
    </citation>
    <scope>NUCLEOTIDE SEQUENCE [LARGE SCALE GENOMIC DNA]</scope>
    <source>
        <strain evidence="1 2">ATCC 27760</strain>
    </source>
</reference>
<name>U2LNH3_9FIRM</name>
<sequence>MNLSLFQFCRFFENTTFFMDILYCKTIKNASPQRIFLGKHCIKLASRLRAKPSGELCSVFL</sequence>
<evidence type="ECO:0000313" key="1">
    <source>
        <dbReference type="EMBL" id="ERJ88668.1"/>
    </source>
</evidence>
<comment type="caution">
    <text evidence="1">The sequence shown here is derived from an EMBL/GenBank/DDBJ whole genome shotgun (WGS) entry which is preliminary data.</text>
</comment>
<dbReference type="AlphaFoldDB" id="U2LNH3"/>
<keyword evidence="2" id="KW-1185">Reference proteome</keyword>